<dbReference type="InterPro" id="IPR011659">
    <property type="entry name" value="WD40"/>
</dbReference>
<evidence type="ECO:0000256" key="2">
    <source>
        <dbReference type="SAM" id="SignalP"/>
    </source>
</evidence>
<dbReference type="InterPro" id="IPR011990">
    <property type="entry name" value="TPR-like_helical_dom_sf"/>
</dbReference>
<protein>
    <submittedName>
        <fullName evidence="3">Uncharacterized protein</fullName>
    </submittedName>
</protein>
<keyword evidence="4" id="KW-1185">Reference proteome</keyword>
<feature type="repeat" description="TPR" evidence="1">
    <location>
        <begin position="103"/>
        <end position="136"/>
    </location>
</feature>
<name>A0A923T793_9BACT</name>
<keyword evidence="1" id="KW-0802">TPR repeat</keyword>
<dbReference type="PROSITE" id="PS50005">
    <property type="entry name" value="TPR"/>
    <property type="match status" value="1"/>
</dbReference>
<dbReference type="Pfam" id="PF07676">
    <property type="entry name" value="PD40"/>
    <property type="match status" value="1"/>
</dbReference>
<dbReference type="InterPro" id="IPR036737">
    <property type="entry name" value="OmpA-like_sf"/>
</dbReference>
<dbReference type="Proteomes" id="UP000650081">
    <property type="component" value="Unassembled WGS sequence"/>
</dbReference>
<evidence type="ECO:0000256" key="1">
    <source>
        <dbReference type="PROSITE-ProRule" id="PRU00339"/>
    </source>
</evidence>
<dbReference type="RefSeq" id="WP_187465454.1">
    <property type="nucleotide sequence ID" value="NZ_JACSIT010000065.1"/>
</dbReference>
<dbReference type="EMBL" id="JACSIT010000065">
    <property type="protein sequence ID" value="MBC6993339.1"/>
    <property type="molecule type" value="Genomic_DNA"/>
</dbReference>
<comment type="caution">
    <text evidence="3">The sequence shown here is derived from an EMBL/GenBank/DDBJ whole genome shotgun (WGS) entry which is preliminary data.</text>
</comment>
<dbReference type="SUPFAM" id="SSF48452">
    <property type="entry name" value="TPR-like"/>
    <property type="match status" value="1"/>
</dbReference>
<dbReference type="Gene3D" id="3.30.1330.60">
    <property type="entry name" value="OmpA-like domain"/>
    <property type="match status" value="1"/>
</dbReference>
<evidence type="ECO:0000313" key="4">
    <source>
        <dbReference type="Proteomes" id="UP000650081"/>
    </source>
</evidence>
<accession>A0A923T793</accession>
<feature type="signal peptide" evidence="2">
    <location>
        <begin position="1"/>
        <end position="20"/>
    </location>
</feature>
<keyword evidence="2" id="KW-0732">Signal</keyword>
<organism evidence="3 4">
    <name type="scientific">Neolewinella lacunae</name>
    <dbReference type="NCBI Taxonomy" id="1517758"/>
    <lineage>
        <taxon>Bacteria</taxon>
        <taxon>Pseudomonadati</taxon>
        <taxon>Bacteroidota</taxon>
        <taxon>Saprospiria</taxon>
        <taxon>Saprospirales</taxon>
        <taxon>Lewinellaceae</taxon>
        <taxon>Neolewinella</taxon>
    </lineage>
</organism>
<feature type="chain" id="PRO_5036943117" evidence="2">
    <location>
        <begin position="21"/>
        <end position="916"/>
    </location>
</feature>
<dbReference type="InterPro" id="IPR019734">
    <property type="entry name" value="TPR_rpt"/>
</dbReference>
<proteinExistence type="predicted"/>
<reference evidence="3" key="1">
    <citation type="submission" date="2020-08" db="EMBL/GenBank/DDBJ databases">
        <title>Lewinella bacteria from marine environments.</title>
        <authorList>
            <person name="Zhong Y."/>
        </authorList>
    </citation>
    <scope>NUCLEOTIDE SEQUENCE</scope>
    <source>
        <strain evidence="3">KCTC 42187</strain>
    </source>
</reference>
<dbReference type="AlphaFoldDB" id="A0A923T793"/>
<gene>
    <name evidence="3" type="ORF">H9S92_04140</name>
</gene>
<sequence>MYRFLTFLVLSLLVSAGLYAQNQSFTGYIEGGDQAMERNDHYNAFRLYDIAADPEWEEDRAYEERIAEVYYKAGVAAYRATAYREAEKYMLQLQSRPEITKYPLVKYFMGQSAFRQGNYDQAAANFQLFLDEQPNAPEEYRSAALAQINDSNWAIDALARSEDVILQHMPEGLNTENSDVMYVRGPNGTRYFTSNNFEFKKDTVSPKRQLSRILRQTGERTAVPLLNSINLPGKNVAHTAFNLEMTQVYYSVCDFRNYDELICDLYRADIGADGEWANPVKLDLNVAGYSTTQPSIGLDATDGGSFLYFASDRPGGMGGLDLYRAALAPDGSLGAPANLDKLNTAGDDASPFWYGPRQTLYFATDGRFTFGGLDIYKSYLIDGRFRRPVNLGNPVNSSADEAYYTRFDDPDQAYVASRRPVEEALFYSEERDVCCYDLYEFTPDPRLDLQALTFNKLTGKELPGATVALYKITPTGPELIEEITNLEDNEFNFLVEPGGKYELKATKDGFTEDLDAFDLASPELKDLSFIERRLELNPKVNLDIFTFNNVDLSELTGATVSLYEVNEDGTLTLVREITNPIGNDSHFDLEIGKNYRIEARKDGFGQAYTEVDLRNYSPDQGGTIRRDLYLGQTLEVYVIDGRTDDPLNNATLRLSKSDGELVDERSNPTGNDFYYTVNLDQPFILNTRREGYFPRTDTLVFTQQDLVDGGGKLIYYVPLFSDNLNDFLPFEVYFDNDHPDPRTTSFTTRLSYDETYEPYIGNEEIFKKEAGEGLPEEDAFIERGNIAQFFEQEVKTGYKQLQRFADALIQHMRSGRSFNLELQGSASPRAETEYNRRLSGRRITSVKNFLATYRDGALLPYIKNKQLTYTESALGESTAKLAKIYERLDQVRESIYSQPASLERRVVLRAGLNLKK</sequence>
<dbReference type="Gene3D" id="1.25.40.10">
    <property type="entry name" value="Tetratricopeptide repeat domain"/>
    <property type="match status" value="1"/>
</dbReference>
<evidence type="ECO:0000313" key="3">
    <source>
        <dbReference type="EMBL" id="MBC6993339.1"/>
    </source>
</evidence>